<feature type="repeat" description="WD" evidence="3">
    <location>
        <begin position="100"/>
        <end position="139"/>
    </location>
</feature>
<dbReference type="STRING" id="675824.A0A1E3Q0U9"/>
<proteinExistence type="predicted"/>
<organism evidence="5 6">
    <name type="scientific">Lipomyces starkeyi NRRL Y-11557</name>
    <dbReference type="NCBI Taxonomy" id="675824"/>
    <lineage>
        <taxon>Eukaryota</taxon>
        <taxon>Fungi</taxon>
        <taxon>Dikarya</taxon>
        <taxon>Ascomycota</taxon>
        <taxon>Saccharomycotina</taxon>
        <taxon>Lipomycetes</taxon>
        <taxon>Lipomycetales</taxon>
        <taxon>Lipomycetaceae</taxon>
        <taxon>Lipomyces</taxon>
    </lineage>
</organism>
<keyword evidence="2" id="KW-0677">Repeat</keyword>
<dbReference type="PANTHER" id="PTHR44675:SF1">
    <property type="entry name" value="P21-ACTIVATED PROTEIN KINASE-INTERACTING PROTEIN 1"/>
    <property type="match status" value="1"/>
</dbReference>
<evidence type="ECO:0000313" key="6">
    <source>
        <dbReference type="Proteomes" id="UP000094385"/>
    </source>
</evidence>
<dbReference type="InterPro" id="IPR051959">
    <property type="entry name" value="PAK1-Kinase_Regulator"/>
</dbReference>
<evidence type="ECO:0000313" key="5">
    <source>
        <dbReference type="EMBL" id="ODQ71319.1"/>
    </source>
</evidence>
<reference evidence="5 6" key="1">
    <citation type="journal article" date="2016" name="Proc. Natl. Acad. Sci. U.S.A.">
        <title>Comparative genomics of biotechnologically important yeasts.</title>
        <authorList>
            <person name="Riley R."/>
            <person name="Haridas S."/>
            <person name="Wolfe K.H."/>
            <person name="Lopes M.R."/>
            <person name="Hittinger C.T."/>
            <person name="Goeker M."/>
            <person name="Salamov A.A."/>
            <person name="Wisecaver J.H."/>
            <person name="Long T.M."/>
            <person name="Calvey C.H."/>
            <person name="Aerts A.L."/>
            <person name="Barry K.W."/>
            <person name="Choi C."/>
            <person name="Clum A."/>
            <person name="Coughlan A.Y."/>
            <person name="Deshpande S."/>
            <person name="Douglass A.P."/>
            <person name="Hanson S.J."/>
            <person name="Klenk H.-P."/>
            <person name="LaButti K.M."/>
            <person name="Lapidus A."/>
            <person name="Lindquist E.A."/>
            <person name="Lipzen A.M."/>
            <person name="Meier-Kolthoff J.P."/>
            <person name="Ohm R.A."/>
            <person name="Otillar R.P."/>
            <person name="Pangilinan J.L."/>
            <person name="Peng Y."/>
            <person name="Rokas A."/>
            <person name="Rosa C.A."/>
            <person name="Scheuner C."/>
            <person name="Sibirny A.A."/>
            <person name="Slot J.C."/>
            <person name="Stielow J.B."/>
            <person name="Sun H."/>
            <person name="Kurtzman C.P."/>
            <person name="Blackwell M."/>
            <person name="Grigoriev I.V."/>
            <person name="Jeffries T.W."/>
        </authorList>
    </citation>
    <scope>NUCLEOTIDE SEQUENCE [LARGE SCALE GENOMIC DNA]</scope>
    <source>
        <strain evidence="5 6">NRRL Y-11557</strain>
    </source>
</reference>
<dbReference type="EMBL" id="KV454298">
    <property type="protein sequence ID" value="ODQ71319.1"/>
    <property type="molecule type" value="Genomic_DNA"/>
</dbReference>
<evidence type="ECO:0000256" key="4">
    <source>
        <dbReference type="SAM" id="MobiDB-lite"/>
    </source>
</evidence>
<feature type="repeat" description="WD" evidence="3">
    <location>
        <begin position="198"/>
        <end position="239"/>
    </location>
</feature>
<dbReference type="PROSITE" id="PS50294">
    <property type="entry name" value="WD_REPEATS_REGION"/>
    <property type="match status" value="1"/>
</dbReference>
<dbReference type="SUPFAM" id="SSF50978">
    <property type="entry name" value="WD40 repeat-like"/>
    <property type="match status" value="1"/>
</dbReference>
<feature type="region of interest" description="Disordered" evidence="4">
    <location>
        <begin position="1"/>
        <end position="38"/>
    </location>
</feature>
<dbReference type="InterPro" id="IPR036322">
    <property type="entry name" value="WD40_repeat_dom_sf"/>
</dbReference>
<dbReference type="Pfam" id="PF00400">
    <property type="entry name" value="WD40"/>
    <property type="match status" value="3"/>
</dbReference>
<dbReference type="InterPro" id="IPR001680">
    <property type="entry name" value="WD40_rpt"/>
</dbReference>
<dbReference type="SMART" id="SM00320">
    <property type="entry name" value="WD40"/>
    <property type="match status" value="5"/>
</dbReference>
<evidence type="ECO:0000256" key="2">
    <source>
        <dbReference type="ARBA" id="ARBA00022737"/>
    </source>
</evidence>
<name>A0A1E3Q0U9_LIPST</name>
<dbReference type="InterPro" id="IPR015943">
    <property type="entry name" value="WD40/YVTN_repeat-like_dom_sf"/>
</dbReference>
<dbReference type="PROSITE" id="PS00678">
    <property type="entry name" value="WD_REPEATS_1"/>
    <property type="match status" value="1"/>
</dbReference>
<keyword evidence="1 3" id="KW-0853">WD repeat</keyword>
<evidence type="ECO:0000256" key="3">
    <source>
        <dbReference type="PROSITE-ProRule" id="PRU00221"/>
    </source>
</evidence>
<dbReference type="OrthoDB" id="308449at2759"/>
<gene>
    <name evidence="5" type="ORF">LIPSTDRAFT_5326</name>
</gene>
<sequence>MAKRKREEKSHEDGKLKNDPVTPGNLISPDGSSQKDGNLDVQVSTTLSKNLAPILRVITGSYEHNLLCLSLTAGISAFSSKTLVDAGSSDNNFFTPVFHFAPHTASIRSIAHAKRYLVTGGNDEHIRLYDLQKRKEIGTLMYHEGTVTCLEFVNATVGVEDNLEEKSAGGNGKWLLSAGEDGKVLVWRTKDWEVLANMKGHKGAVNDISVHPSGKIALSVGRDRTLRLWNLMTAKNASVLKLTGGEATQVAWSTDGDKYAVGWQTKIVIYDMSAKPLSSIELKSPLYRLRYVSLKEANDDNENILTEYLVTSDATGSITFRDAAKATEDDIPIAFDLKAHSIRVKDFEFYTRTPPPVLCSDDTKATSQTTIFMSSVSSDGKIVIWNLNAREPIAVYQTNERLNCCALVAEEVEKYDTLRPVDKAIESEYESE</sequence>
<accession>A0A1E3Q0U9</accession>
<keyword evidence="6" id="KW-1185">Reference proteome</keyword>
<dbReference type="InterPro" id="IPR019775">
    <property type="entry name" value="WD40_repeat_CS"/>
</dbReference>
<dbReference type="PANTHER" id="PTHR44675">
    <property type="entry name" value="PAK1 INTERACTING PROTEIN 1"/>
    <property type="match status" value="1"/>
</dbReference>
<protein>
    <submittedName>
        <fullName evidence="5">Uncharacterized protein</fullName>
    </submittedName>
</protein>
<dbReference type="Proteomes" id="UP000094385">
    <property type="component" value="Unassembled WGS sequence"/>
</dbReference>
<dbReference type="Gene3D" id="2.130.10.10">
    <property type="entry name" value="YVTN repeat-like/Quinoprotein amine dehydrogenase"/>
    <property type="match status" value="2"/>
</dbReference>
<feature type="compositionally biased region" description="Basic and acidic residues" evidence="4">
    <location>
        <begin position="1"/>
        <end position="18"/>
    </location>
</feature>
<dbReference type="PROSITE" id="PS50082">
    <property type="entry name" value="WD_REPEATS_2"/>
    <property type="match status" value="2"/>
</dbReference>
<evidence type="ECO:0000256" key="1">
    <source>
        <dbReference type="ARBA" id="ARBA00022574"/>
    </source>
</evidence>
<dbReference type="AlphaFoldDB" id="A0A1E3Q0U9"/>